<evidence type="ECO:0000313" key="2">
    <source>
        <dbReference type="Proteomes" id="UP001281410"/>
    </source>
</evidence>
<comment type="caution">
    <text evidence="1">The sequence shown here is derived from an EMBL/GenBank/DDBJ whole genome shotgun (WGS) entry which is preliminary data.</text>
</comment>
<reference evidence="1" key="1">
    <citation type="journal article" date="2023" name="Plant J.">
        <title>Genome sequences and population genomics provide insights into the demographic history, inbreeding, and mutation load of two 'living fossil' tree species of Dipteronia.</title>
        <authorList>
            <person name="Feng Y."/>
            <person name="Comes H.P."/>
            <person name="Chen J."/>
            <person name="Zhu S."/>
            <person name="Lu R."/>
            <person name="Zhang X."/>
            <person name="Li P."/>
            <person name="Qiu J."/>
            <person name="Olsen K.M."/>
            <person name="Qiu Y."/>
        </authorList>
    </citation>
    <scope>NUCLEOTIDE SEQUENCE</scope>
    <source>
        <strain evidence="1">NBL</strain>
    </source>
</reference>
<proteinExistence type="predicted"/>
<protein>
    <recommendedName>
        <fullName evidence="3">RNase H type-1 domain-containing protein</fullName>
    </recommendedName>
</protein>
<gene>
    <name evidence="1" type="ORF">Dsin_019664</name>
</gene>
<dbReference type="EMBL" id="JANJYJ010000006">
    <property type="protein sequence ID" value="KAK3205618.1"/>
    <property type="molecule type" value="Genomic_DNA"/>
</dbReference>
<name>A0AAE0E314_9ROSI</name>
<evidence type="ECO:0000313" key="1">
    <source>
        <dbReference type="EMBL" id="KAK3205618.1"/>
    </source>
</evidence>
<evidence type="ECO:0008006" key="3">
    <source>
        <dbReference type="Google" id="ProtNLM"/>
    </source>
</evidence>
<accession>A0AAE0E314</accession>
<sequence>MDVFLFSLSHFDKDALCRLCMLAWAIWENRNSFHNSGKGKCAELVVSGAEALLSEFQLSKLASSVRPLPPTSWSSAEWLAPPPGRFKLNYAVAYRKNVKSIGVGVAILDDKGLMIKAFLLEPGCCKCQAISKSRNSLAHKLALMAFSSAREFLWLDSSPVVPLCL</sequence>
<dbReference type="PANTHER" id="PTHR47074">
    <property type="entry name" value="BNAC02G40300D PROTEIN"/>
    <property type="match status" value="1"/>
</dbReference>
<keyword evidence="2" id="KW-1185">Reference proteome</keyword>
<dbReference type="InterPro" id="IPR052929">
    <property type="entry name" value="RNase_H-like_EbsB-rel"/>
</dbReference>
<dbReference type="AlphaFoldDB" id="A0AAE0E314"/>
<dbReference type="PANTHER" id="PTHR47074:SF48">
    <property type="entry name" value="POLYNUCLEOTIDYL TRANSFERASE, RIBONUCLEASE H-LIKE SUPERFAMILY PROTEIN"/>
    <property type="match status" value="1"/>
</dbReference>
<dbReference type="Proteomes" id="UP001281410">
    <property type="component" value="Unassembled WGS sequence"/>
</dbReference>
<organism evidence="1 2">
    <name type="scientific">Dipteronia sinensis</name>
    <dbReference type="NCBI Taxonomy" id="43782"/>
    <lineage>
        <taxon>Eukaryota</taxon>
        <taxon>Viridiplantae</taxon>
        <taxon>Streptophyta</taxon>
        <taxon>Embryophyta</taxon>
        <taxon>Tracheophyta</taxon>
        <taxon>Spermatophyta</taxon>
        <taxon>Magnoliopsida</taxon>
        <taxon>eudicotyledons</taxon>
        <taxon>Gunneridae</taxon>
        <taxon>Pentapetalae</taxon>
        <taxon>rosids</taxon>
        <taxon>malvids</taxon>
        <taxon>Sapindales</taxon>
        <taxon>Sapindaceae</taxon>
        <taxon>Hippocastanoideae</taxon>
        <taxon>Acereae</taxon>
        <taxon>Dipteronia</taxon>
    </lineage>
</organism>